<dbReference type="GO" id="GO:0016301">
    <property type="term" value="F:kinase activity"/>
    <property type="evidence" value="ECO:0007669"/>
    <property type="project" value="UniProtKB-KW"/>
</dbReference>
<sequence>MTPSKTPPETAPPETPPKIAPQPSAKDRAATPSVIGSTAPSIMPAWVLRHPHWPLVALHVPLTVQAPVYSIIGMEGRPSASLVMIPVAAALGALQLRHSLAAARGERPAGWRWSYAALLLLVYVPVIWIGTNWEAMGIMALASTMMLLRPRTALPLCAAEMLVPVTLELKSVIGGPLLQIVIMLLYAVVVPPLFTAALVGGARLVRLVNELYATRTELAAAAVGEERVRVSRDLHDLLGQSLSAISLKGDLALRLLAKDVTAARGEVESLTGVAREALRGVRAIARDEHAVSLRTEIEGAAALLGAAGVDTEFDVAELPPLRGPAQDALAWAIREGTTNLLRHSEAQSCSITLSRHHGTVRLEIVNDGVRGVAASGSGLAGVGERARAVSGTSAAVVRNGRFILSVDVPEEAL</sequence>
<feature type="region of interest" description="Disordered" evidence="4">
    <location>
        <begin position="1"/>
        <end position="33"/>
    </location>
</feature>
<protein>
    <submittedName>
        <fullName evidence="7">Sensor histidine kinase</fullName>
    </submittedName>
</protein>
<keyword evidence="8" id="KW-1185">Reference proteome</keyword>
<keyword evidence="1" id="KW-0808">Transferase</keyword>
<keyword evidence="5" id="KW-0472">Membrane</keyword>
<name>A0ABV9EPY9_9ACTN</name>
<dbReference type="Gene3D" id="3.30.565.10">
    <property type="entry name" value="Histidine kinase-like ATPase, C-terminal domain"/>
    <property type="match status" value="1"/>
</dbReference>
<evidence type="ECO:0000256" key="3">
    <source>
        <dbReference type="ARBA" id="ARBA00023012"/>
    </source>
</evidence>
<dbReference type="Proteomes" id="UP001595891">
    <property type="component" value="Unassembled WGS sequence"/>
</dbReference>
<evidence type="ECO:0000313" key="7">
    <source>
        <dbReference type="EMBL" id="MFC4591746.1"/>
    </source>
</evidence>
<gene>
    <name evidence="7" type="ORF">ACFO8L_37030</name>
</gene>
<feature type="transmembrane region" description="Helical" evidence="5">
    <location>
        <begin position="117"/>
        <end position="142"/>
    </location>
</feature>
<keyword evidence="3" id="KW-0902">Two-component regulatory system</keyword>
<comment type="caution">
    <text evidence="7">The sequence shown here is derived from an EMBL/GenBank/DDBJ whole genome shotgun (WGS) entry which is preliminary data.</text>
</comment>
<dbReference type="Gene3D" id="1.20.5.1930">
    <property type="match status" value="1"/>
</dbReference>
<keyword evidence="2 7" id="KW-0418">Kinase</keyword>
<keyword evidence="5" id="KW-1133">Transmembrane helix</keyword>
<feature type="domain" description="Signal transduction histidine kinase subgroup 3 dimerisation and phosphoacceptor" evidence="6">
    <location>
        <begin position="226"/>
        <end position="287"/>
    </location>
</feature>
<feature type="compositionally biased region" description="Pro residues" evidence="4">
    <location>
        <begin position="1"/>
        <end position="20"/>
    </location>
</feature>
<evidence type="ECO:0000256" key="2">
    <source>
        <dbReference type="ARBA" id="ARBA00022777"/>
    </source>
</evidence>
<dbReference type="PANTHER" id="PTHR24421">
    <property type="entry name" value="NITRATE/NITRITE SENSOR PROTEIN NARX-RELATED"/>
    <property type="match status" value="1"/>
</dbReference>
<organism evidence="7 8">
    <name type="scientific">Sphaerisporangium corydalis</name>
    <dbReference type="NCBI Taxonomy" id="1441875"/>
    <lineage>
        <taxon>Bacteria</taxon>
        <taxon>Bacillati</taxon>
        <taxon>Actinomycetota</taxon>
        <taxon>Actinomycetes</taxon>
        <taxon>Streptosporangiales</taxon>
        <taxon>Streptosporangiaceae</taxon>
        <taxon>Sphaerisporangium</taxon>
    </lineage>
</organism>
<evidence type="ECO:0000256" key="5">
    <source>
        <dbReference type="SAM" id="Phobius"/>
    </source>
</evidence>
<feature type="transmembrane region" description="Helical" evidence="5">
    <location>
        <begin position="177"/>
        <end position="199"/>
    </location>
</feature>
<dbReference type="EMBL" id="JBHSFN010000036">
    <property type="protein sequence ID" value="MFC4591746.1"/>
    <property type="molecule type" value="Genomic_DNA"/>
</dbReference>
<reference evidence="8" key="1">
    <citation type="journal article" date="2019" name="Int. J. Syst. Evol. Microbiol.">
        <title>The Global Catalogue of Microorganisms (GCM) 10K type strain sequencing project: providing services to taxonomists for standard genome sequencing and annotation.</title>
        <authorList>
            <consortium name="The Broad Institute Genomics Platform"/>
            <consortium name="The Broad Institute Genome Sequencing Center for Infectious Disease"/>
            <person name="Wu L."/>
            <person name="Ma J."/>
        </authorList>
    </citation>
    <scope>NUCLEOTIDE SEQUENCE [LARGE SCALE GENOMIC DNA]</scope>
    <source>
        <strain evidence="8">CCUG 49560</strain>
    </source>
</reference>
<proteinExistence type="predicted"/>
<evidence type="ECO:0000256" key="1">
    <source>
        <dbReference type="ARBA" id="ARBA00022679"/>
    </source>
</evidence>
<dbReference type="InterPro" id="IPR036890">
    <property type="entry name" value="HATPase_C_sf"/>
</dbReference>
<dbReference type="PANTHER" id="PTHR24421:SF63">
    <property type="entry name" value="SENSOR HISTIDINE KINASE DESK"/>
    <property type="match status" value="1"/>
</dbReference>
<keyword evidence="5" id="KW-0812">Transmembrane</keyword>
<accession>A0ABV9EPY9</accession>
<evidence type="ECO:0000313" key="8">
    <source>
        <dbReference type="Proteomes" id="UP001595891"/>
    </source>
</evidence>
<dbReference type="Pfam" id="PF07730">
    <property type="entry name" value="HisKA_3"/>
    <property type="match status" value="1"/>
</dbReference>
<dbReference type="RefSeq" id="WP_262845424.1">
    <property type="nucleotide sequence ID" value="NZ_JANZYP010000039.1"/>
</dbReference>
<dbReference type="InterPro" id="IPR050482">
    <property type="entry name" value="Sensor_HK_TwoCompSys"/>
</dbReference>
<dbReference type="InterPro" id="IPR011712">
    <property type="entry name" value="Sig_transdc_His_kin_sub3_dim/P"/>
</dbReference>
<evidence type="ECO:0000259" key="6">
    <source>
        <dbReference type="Pfam" id="PF07730"/>
    </source>
</evidence>
<evidence type="ECO:0000256" key="4">
    <source>
        <dbReference type="SAM" id="MobiDB-lite"/>
    </source>
</evidence>